<dbReference type="AlphaFoldDB" id="A0A2H5PPZ1"/>
<evidence type="ECO:0000313" key="1">
    <source>
        <dbReference type="EMBL" id="GAY54437.1"/>
    </source>
</evidence>
<dbReference type="EMBL" id="BDQV01000104">
    <property type="protein sequence ID" value="GAY54437.1"/>
    <property type="molecule type" value="Genomic_DNA"/>
</dbReference>
<accession>A0A2H5PPZ1</accession>
<gene>
    <name evidence="1" type="ORF">CUMW_156690</name>
</gene>
<keyword evidence="2" id="KW-1185">Reference proteome</keyword>
<evidence type="ECO:0000313" key="2">
    <source>
        <dbReference type="Proteomes" id="UP000236630"/>
    </source>
</evidence>
<reference evidence="1 2" key="1">
    <citation type="journal article" date="2017" name="Front. Genet.">
        <title>Draft sequencing of the heterozygous diploid genome of Satsuma (Citrus unshiu Marc.) using a hybrid assembly approach.</title>
        <authorList>
            <person name="Shimizu T."/>
            <person name="Tanizawa Y."/>
            <person name="Mochizuki T."/>
            <person name="Nagasaki H."/>
            <person name="Yoshioka T."/>
            <person name="Toyoda A."/>
            <person name="Fujiyama A."/>
            <person name="Kaminuma E."/>
            <person name="Nakamura Y."/>
        </authorList>
    </citation>
    <scope>NUCLEOTIDE SEQUENCE [LARGE SCALE GENOMIC DNA]</scope>
    <source>
        <strain evidence="2">cv. Miyagawa wase</strain>
    </source>
</reference>
<organism evidence="1 2">
    <name type="scientific">Citrus unshiu</name>
    <name type="common">Satsuma mandarin</name>
    <name type="synonym">Citrus nobilis var. unshiu</name>
    <dbReference type="NCBI Taxonomy" id="55188"/>
    <lineage>
        <taxon>Eukaryota</taxon>
        <taxon>Viridiplantae</taxon>
        <taxon>Streptophyta</taxon>
        <taxon>Embryophyta</taxon>
        <taxon>Tracheophyta</taxon>
        <taxon>Spermatophyta</taxon>
        <taxon>Magnoliopsida</taxon>
        <taxon>eudicotyledons</taxon>
        <taxon>Gunneridae</taxon>
        <taxon>Pentapetalae</taxon>
        <taxon>rosids</taxon>
        <taxon>malvids</taxon>
        <taxon>Sapindales</taxon>
        <taxon>Rutaceae</taxon>
        <taxon>Aurantioideae</taxon>
        <taxon>Citrus</taxon>
    </lineage>
</organism>
<name>A0A2H5PPZ1_CITUN</name>
<comment type="caution">
    <text evidence="1">The sequence shown here is derived from an EMBL/GenBank/DDBJ whole genome shotgun (WGS) entry which is preliminary data.</text>
</comment>
<protein>
    <submittedName>
        <fullName evidence="1">Uncharacterized protein</fullName>
    </submittedName>
</protein>
<dbReference type="Proteomes" id="UP000236630">
    <property type="component" value="Unassembled WGS sequence"/>
</dbReference>
<sequence>MPLSGDRLRSFVPSESNFDSLIFSYEIFIPTLPRLVLVAARLRGSDSKTDMHALGNSVTLQDFLISGTPSLFSFFACAAQLLSQA</sequence>
<proteinExistence type="predicted"/>